<dbReference type="WBParaSite" id="MhA1_Contig1858.frz3.gene2">
    <property type="protein sequence ID" value="MhA1_Contig1858.frz3.gene2"/>
    <property type="gene ID" value="MhA1_Contig1858.frz3.gene2"/>
</dbReference>
<dbReference type="AlphaFoldDB" id="A0A1I8BBN1"/>
<protein>
    <submittedName>
        <fullName evidence="2">PITH domain-containing protein</fullName>
    </submittedName>
</protein>
<accession>A0A1I8BBN1</accession>
<proteinExistence type="predicted"/>
<sequence>MSTDIAENKEAAVLFKDSGEDKQLLPQKQVQIIDPVKAVNSLGECCEKDPAEQRISLKLVFLLC</sequence>
<evidence type="ECO:0000313" key="1">
    <source>
        <dbReference type="Proteomes" id="UP000095281"/>
    </source>
</evidence>
<dbReference type="Proteomes" id="UP000095281">
    <property type="component" value="Unplaced"/>
</dbReference>
<reference evidence="2" key="1">
    <citation type="submission" date="2016-11" db="UniProtKB">
        <authorList>
            <consortium name="WormBaseParasite"/>
        </authorList>
    </citation>
    <scope>IDENTIFICATION</scope>
</reference>
<organism evidence="1 2">
    <name type="scientific">Meloidogyne hapla</name>
    <name type="common">Root-knot nematode worm</name>
    <dbReference type="NCBI Taxonomy" id="6305"/>
    <lineage>
        <taxon>Eukaryota</taxon>
        <taxon>Metazoa</taxon>
        <taxon>Ecdysozoa</taxon>
        <taxon>Nematoda</taxon>
        <taxon>Chromadorea</taxon>
        <taxon>Rhabditida</taxon>
        <taxon>Tylenchina</taxon>
        <taxon>Tylenchomorpha</taxon>
        <taxon>Tylenchoidea</taxon>
        <taxon>Meloidogynidae</taxon>
        <taxon>Meloidogyninae</taxon>
        <taxon>Meloidogyne</taxon>
    </lineage>
</organism>
<name>A0A1I8BBN1_MELHA</name>
<evidence type="ECO:0000313" key="2">
    <source>
        <dbReference type="WBParaSite" id="MhA1_Contig1858.frz3.gene2"/>
    </source>
</evidence>
<keyword evidence="1" id="KW-1185">Reference proteome</keyword>